<dbReference type="EMBL" id="BGPR01010048">
    <property type="protein sequence ID" value="GBN43969.1"/>
    <property type="molecule type" value="Genomic_DNA"/>
</dbReference>
<evidence type="ECO:0000313" key="1">
    <source>
        <dbReference type="EMBL" id="GBN43969.1"/>
    </source>
</evidence>
<dbReference type="Proteomes" id="UP000499080">
    <property type="component" value="Unassembled WGS sequence"/>
</dbReference>
<proteinExistence type="predicted"/>
<reference evidence="1 2" key="1">
    <citation type="journal article" date="2019" name="Sci. Rep.">
        <title>Orb-weaving spider Araneus ventricosus genome elucidates the spidroin gene catalogue.</title>
        <authorList>
            <person name="Kono N."/>
            <person name="Nakamura H."/>
            <person name="Ohtoshi R."/>
            <person name="Moran D.A.P."/>
            <person name="Shinohara A."/>
            <person name="Yoshida Y."/>
            <person name="Fujiwara M."/>
            <person name="Mori M."/>
            <person name="Tomita M."/>
            <person name="Arakawa K."/>
        </authorList>
    </citation>
    <scope>NUCLEOTIDE SEQUENCE [LARGE SCALE GENOMIC DNA]</scope>
</reference>
<dbReference type="AlphaFoldDB" id="A0A4Y2NYX9"/>
<protein>
    <submittedName>
        <fullName evidence="1">Uncharacterized protein</fullName>
    </submittedName>
</protein>
<gene>
    <name evidence="1" type="ORF">AVEN_274731_1</name>
</gene>
<evidence type="ECO:0000313" key="2">
    <source>
        <dbReference type="Proteomes" id="UP000499080"/>
    </source>
</evidence>
<name>A0A4Y2NYX9_ARAVE</name>
<comment type="caution">
    <text evidence="1">The sequence shown here is derived from an EMBL/GenBank/DDBJ whole genome shotgun (WGS) entry which is preliminary data.</text>
</comment>
<organism evidence="1 2">
    <name type="scientific">Araneus ventricosus</name>
    <name type="common">Orbweaver spider</name>
    <name type="synonym">Epeira ventricosa</name>
    <dbReference type="NCBI Taxonomy" id="182803"/>
    <lineage>
        <taxon>Eukaryota</taxon>
        <taxon>Metazoa</taxon>
        <taxon>Ecdysozoa</taxon>
        <taxon>Arthropoda</taxon>
        <taxon>Chelicerata</taxon>
        <taxon>Arachnida</taxon>
        <taxon>Araneae</taxon>
        <taxon>Araneomorphae</taxon>
        <taxon>Entelegynae</taxon>
        <taxon>Araneoidea</taxon>
        <taxon>Araneidae</taxon>
        <taxon>Araneus</taxon>
    </lineage>
</organism>
<keyword evidence="2" id="KW-1185">Reference proteome</keyword>
<accession>A0A4Y2NYX9</accession>
<sequence>MYVVSLSHNKMTRMPPEPARLSSNFRATPAGGHLAPTDLTCTRPAINWDSITYNGYSVNPALSVNDVYRPVAIISRIYGAQWSGDSICASH</sequence>